<dbReference type="EMBL" id="JAMKOV010000017">
    <property type="protein sequence ID" value="KAI8036563.1"/>
    <property type="molecule type" value="Genomic_DNA"/>
</dbReference>
<dbReference type="AlphaFoldDB" id="A0A9P9YH79"/>
<name>A0A9P9YH79_9MUSC</name>
<feature type="non-terminal residue" evidence="1">
    <location>
        <position position="1"/>
    </location>
</feature>
<proteinExistence type="predicted"/>
<keyword evidence="2" id="KW-1185">Reference proteome</keyword>
<accession>A0A9P9YH79</accession>
<organism evidence="1 2">
    <name type="scientific">Drosophila gunungcola</name>
    <name type="common">fruit fly</name>
    <dbReference type="NCBI Taxonomy" id="103775"/>
    <lineage>
        <taxon>Eukaryota</taxon>
        <taxon>Metazoa</taxon>
        <taxon>Ecdysozoa</taxon>
        <taxon>Arthropoda</taxon>
        <taxon>Hexapoda</taxon>
        <taxon>Insecta</taxon>
        <taxon>Pterygota</taxon>
        <taxon>Neoptera</taxon>
        <taxon>Endopterygota</taxon>
        <taxon>Diptera</taxon>
        <taxon>Brachycera</taxon>
        <taxon>Muscomorpha</taxon>
        <taxon>Ephydroidea</taxon>
        <taxon>Drosophilidae</taxon>
        <taxon>Drosophila</taxon>
        <taxon>Sophophora</taxon>
    </lineage>
</organism>
<comment type="caution">
    <text evidence="1">The sequence shown here is derived from an EMBL/GenBank/DDBJ whole genome shotgun (WGS) entry which is preliminary data.</text>
</comment>
<protein>
    <submittedName>
        <fullName evidence="1">Uncharacterized protein</fullName>
    </submittedName>
</protein>
<sequence length="48" mass="5660">ALHSKNNTLRVNKNKKLLNYSKIIYTSSHIKTNRKALAKKKQIFFFLP</sequence>
<evidence type="ECO:0000313" key="2">
    <source>
        <dbReference type="Proteomes" id="UP001059596"/>
    </source>
</evidence>
<dbReference type="Proteomes" id="UP001059596">
    <property type="component" value="Unassembled WGS sequence"/>
</dbReference>
<evidence type="ECO:0000313" key="1">
    <source>
        <dbReference type="EMBL" id="KAI8036563.1"/>
    </source>
</evidence>
<gene>
    <name evidence="1" type="ORF">M5D96_010634</name>
</gene>
<reference evidence="1" key="1">
    <citation type="journal article" date="2023" name="Genome Biol. Evol.">
        <title>Long-read-based Genome Assembly of Drosophila gunungcola Reveals Fewer Chemosensory Genes in Flower-breeding Species.</title>
        <authorList>
            <person name="Negi A."/>
            <person name="Liao B.Y."/>
            <person name="Yeh S.D."/>
        </authorList>
    </citation>
    <scope>NUCLEOTIDE SEQUENCE</scope>
    <source>
        <strain evidence="1">Sukarami</strain>
    </source>
</reference>